<dbReference type="InterPro" id="IPR001227">
    <property type="entry name" value="Ac_transferase_dom_sf"/>
</dbReference>
<dbReference type="Pfam" id="PF02801">
    <property type="entry name" value="Ketoacyl-synt_C"/>
    <property type="match status" value="1"/>
</dbReference>
<dbReference type="InterPro" id="IPR029058">
    <property type="entry name" value="AB_hydrolase_fold"/>
</dbReference>
<dbReference type="SMART" id="SM00825">
    <property type="entry name" value="PKS_KS"/>
    <property type="match status" value="1"/>
</dbReference>
<dbReference type="Pfam" id="PF16197">
    <property type="entry name" value="KAsynt_C_assoc"/>
    <property type="match status" value="1"/>
</dbReference>
<dbReference type="PROSITE" id="PS50075">
    <property type="entry name" value="CARRIER"/>
    <property type="match status" value="1"/>
</dbReference>
<evidence type="ECO:0000256" key="1">
    <source>
        <dbReference type="ARBA" id="ARBA00022450"/>
    </source>
</evidence>
<dbReference type="Gene3D" id="3.40.47.10">
    <property type="match status" value="1"/>
</dbReference>
<dbReference type="InterPro" id="IPR016036">
    <property type="entry name" value="Malonyl_transacylase_ACP-bd"/>
</dbReference>
<dbReference type="SMART" id="SM00827">
    <property type="entry name" value="PKS_AT"/>
    <property type="match status" value="1"/>
</dbReference>
<dbReference type="SMART" id="SM00823">
    <property type="entry name" value="PKS_PP"/>
    <property type="match status" value="1"/>
</dbReference>
<dbReference type="GO" id="GO:0016746">
    <property type="term" value="F:acyltransferase activity"/>
    <property type="evidence" value="ECO:0007669"/>
    <property type="project" value="UniProtKB-KW"/>
</dbReference>
<dbReference type="PANTHER" id="PTHR43775">
    <property type="entry name" value="FATTY ACID SYNTHASE"/>
    <property type="match status" value="1"/>
</dbReference>
<dbReference type="InterPro" id="IPR050091">
    <property type="entry name" value="PKS_NRPS_Biosynth_Enz"/>
</dbReference>
<dbReference type="Gene3D" id="3.40.50.1820">
    <property type="entry name" value="alpha/beta hydrolase"/>
    <property type="match status" value="1"/>
</dbReference>
<dbReference type="SUPFAM" id="SSF47336">
    <property type="entry name" value="ACP-like"/>
    <property type="match status" value="1"/>
</dbReference>
<evidence type="ECO:0000313" key="7">
    <source>
        <dbReference type="Proteomes" id="UP000430368"/>
    </source>
</evidence>
<dbReference type="PANTHER" id="PTHR43775:SF51">
    <property type="entry name" value="INACTIVE PHENOLPHTHIOCEROL SYNTHESIS POLYKETIDE SYNTHASE TYPE I PKS1-RELATED"/>
    <property type="match status" value="1"/>
</dbReference>
<dbReference type="InterPro" id="IPR016035">
    <property type="entry name" value="Acyl_Trfase/lysoPLipase"/>
</dbReference>
<dbReference type="CDD" id="cd00833">
    <property type="entry name" value="PKS"/>
    <property type="match status" value="1"/>
</dbReference>
<dbReference type="SUPFAM" id="SSF52151">
    <property type="entry name" value="FabD/lysophospholipase-like"/>
    <property type="match status" value="1"/>
</dbReference>
<dbReference type="Gene3D" id="3.30.70.3290">
    <property type="match status" value="1"/>
</dbReference>
<dbReference type="Pfam" id="PF00550">
    <property type="entry name" value="PP-binding"/>
    <property type="match status" value="1"/>
</dbReference>
<evidence type="ECO:0000259" key="5">
    <source>
        <dbReference type="PROSITE" id="PS52004"/>
    </source>
</evidence>
<dbReference type="InterPro" id="IPR032821">
    <property type="entry name" value="PKS_assoc"/>
</dbReference>
<feature type="domain" description="Carrier" evidence="4">
    <location>
        <begin position="925"/>
        <end position="1000"/>
    </location>
</feature>
<keyword evidence="6" id="KW-0012">Acyltransferase</keyword>
<evidence type="ECO:0000313" key="6">
    <source>
        <dbReference type="EMBL" id="QHA88734.1"/>
    </source>
</evidence>
<dbReference type="Proteomes" id="UP000430368">
    <property type="component" value="Chromosome"/>
</dbReference>
<keyword evidence="1" id="KW-0596">Phosphopantetheine</keyword>
<dbReference type="InterPro" id="IPR014031">
    <property type="entry name" value="Ketoacyl_synth_C"/>
</dbReference>
<keyword evidence="2" id="KW-0597">Phosphoprotein</keyword>
<keyword evidence="3" id="KW-0808">Transferase</keyword>
<name>A0ABX6GR23_9GAMM</name>
<dbReference type="InterPro" id="IPR016039">
    <property type="entry name" value="Thiolase-like"/>
</dbReference>
<protein>
    <submittedName>
        <fullName evidence="6">Acyltransferase domain-containing protein</fullName>
    </submittedName>
</protein>
<dbReference type="InterPro" id="IPR014043">
    <property type="entry name" value="Acyl_transferase_dom"/>
</dbReference>
<dbReference type="PROSITE" id="PS52004">
    <property type="entry name" value="KS3_2"/>
    <property type="match status" value="1"/>
</dbReference>
<dbReference type="EMBL" id="CP041764">
    <property type="protein sequence ID" value="QHA88734.1"/>
    <property type="molecule type" value="Genomic_DNA"/>
</dbReference>
<sequence>MNIYGRLRPVSQLNGNEIAIIGMSGRFPGASDLTEFWQNLCRGQESIAHFDDATLRANGVTEKQLADKDYVRSGFCLKDISQFDAGFFQLTPREAQILDPQQRLFLECCWHALEHAGHVPDRYDGRIGVYAGVFSSSYLLNIYSQPDLVASLGEMAVRHGNEKDYLTTRLSYKLNLRGPSIAIQTSCSTSLVAVHTAMQSLLAGECDMAISGGVSVLADQETGYPWQAGGLLSPDGHCRPFDADAAGTVFGNGLGVVVLKRLEDAQRDGNTVYAVIKGSAINNDGSDKVGFTAPSVQGQSEAIAEALSIAEVPADTIQLLEAHGTGTPLGDPIEIEALTRVWRSQTSRKGYCALGSVKGNVGHLGAASGIAGLIKATLALHHKQLPPTVNFSRPNPNIPFEQTPFYPHTTLAPWAATDAHPRRAAVSSFGMGGTNAHLILEEAPQPAPQADAAEGKDEVQLLTLSARSEAALKQTVADLAQHLRTQPTLRLQDVTHTLREGRQTFDWRAAFSVSTLDQACEKLQRGVSKPSQALTSAEVALLFPGQGSQYWGMAQQLWQTLPAFRAEISDCFQMLREQSDLDLLPLMTHDEPDEAQLAWLNSTAVTQPALFCIEYAMARTLLAQGVKVSHMLGHSVGELVAATLCGVFPLKEALMLVATRGQLMQQAEPGKMLSVSLAEAPLVALLRDWSTLSLAAVNGPELSVVAGPEAEISAFQQALQDSGVTTRLLVTSHAFHSAMMDPVLDAFEAAVENCPRHPPVGRWMANLTGREITPEEAVSPRYWRDHLRSTVRFNQGLQQLLARPEIVLVECGPGTVLTSLAQAQMALLNPQCAVALSRHPKEKSGDLHAWLTGVGQLWRHGVSLTLPEAHGQRIALPGYPFQRQHYWIERIYPHQTLVAPGASPAASATVVSVSAEGTEAAPVEAPAQSTEARVAAIWRELFGMEAIQHDDDFFALGGTSLVAIQLISQVREKWGVELSIEVLFEDPTIRGITAQIDTALAEQSPAPAVADDAEDPDMAELLRLTEGLSLEELDAKLSG</sequence>
<dbReference type="InterPro" id="IPR036736">
    <property type="entry name" value="ACP-like_sf"/>
</dbReference>
<keyword evidence="7" id="KW-1185">Reference proteome</keyword>
<feature type="domain" description="Ketosynthase family 3 (KS3)" evidence="5">
    <location>
        <begin position="15"/>
        <end position="442"/>
    </location>
</feature>
<dbReference type="Gene3D" id="3.40.366.10">
    <property type="entry name" value="Malonyl-Coenzyme A Acyl Carrier Protein, domain 2"/>
    <property type="match status" value="1"/>
</dbReference>
<gene>
    <name evidence="6" type="ORF">FO014_18100</name>
</gene>
<evidence type="ECO:0000256" key="2">
    <source>
        <dbReference type="ARBA" id="ARBA00022553"/>
    </source>
</evidence>
<dbReference type="Pfam" id="PF00109">
    <property type="entry name" value="ketoacyl-synt"/>
    <property type="match status" value="1"/>
</dbReference>
<organism evidence="6 7">
    <name type="scientific">Serratia rhizosphaerae</name>
    <dbReference type="NCBI Taxonomy" id="2597702"/>
    <lineage>
        <taxon>Bacteria</taxon>
        <taxon>Pseudomonadati</taxon>
        <taxon>Pseudomonadota</taxon>
        <taxon>Gammaproteobacteria</taxon>
        <taxon>Enterobacterales</taxon>
        <taxon>Yersiniaceae</taxon>
        <taxon>Serratia</taxon>
    </lineage>
</organism>
<dbReference type="InterPro" id="IPR014030">
    <property type="entry name" value="Ketoacyl_synth_N"/>
</dbReference>
<dbReference type="SUPFAM" id="SSF55048">
    <property type="entry name" value="Probable ACP-binding domain of malonyl-CoA ACP transacylase"/>
    <property type="match status" value="1"/>
</dbReference>
<dbReference type="InterPro" id="IPR009081">
    <property type="entry name" value="PP-bd_ACP"/>
</dbReference>
<dbReference type="InterPro" id="IPR020806">
    <property type="entry name" value="PKS_PP-bd"/>
</dbReference>
<proteinExistence type="predicted"/>
<accession>A0ABX6GR23</accession>
<dbReference type="Pfam" id="PF00698">
    <property type="entry name" value="Acyl_transf_1"/>
    <property type="match status" value="1"/>
</dbReference>
<reference evidence="6 7" key="1">
    <citation type="submission" date="2019-07" db="EMBL/GenBank/DDBJ databases">
        <title>Serratia dokdonensis sp. nov., an elicitor of systemic resistance in Nicotiana Tabacum.</title>
        <authorList>
            <person name="Son J.-S."/>
            <person name="Hwang Y.-J."/>
            <person name="Lee S.-Y."/>
            <person name="Ghim S.-Y."/>
        </authorList>
    </citation>
    <scope>NUCLEOTIDE SEQUENCE [LARGE SCALE GENOMIC DNA]</scope>
    <source>
        <strain evidence="6 7">KUDC3025</strain>
    </source>
</reference>
<dbReference type="SUPFAM" id="SSF53901">
    <property type="entry name" value="Thiolase-like"/>
    <property type="match status" value="1"/>
</dbReference>
<evidence type="ECO:0000256" key="3">
    <source>
        <dbReference type="ARBA" id="ARBA00022679"/>
    </source>
</evidence>
<dbReference type="InterPro" id="IPR020841">
    <property type="entry name" value="PKS_Beta-ketoAc_synthase_dom"/>
</dbReference>
<evidence type="ECO:0000259" key="4">
    <source>
        <dbReference type="PROSITE" id="PS50075"/>
    </source>
</evidence>